<dbReference type="InterPro" id="IPR014729">
    <property type="entry name" value="Rossmann-like_a/b/a_fold"/>
</dbReference>
<dbReference type="AlphaFoldDB" id="A0A934PV13"/>
<accession>A0A934PV13</accession>
<dbReference type="RefSeq" id="WP_200065966.1">
    <property type="nucleotide sequence ID" value="NZ_JAEHFW010000001.1"/>
</dbReference>
<dbReference type="Proteomes" id="UP000613193">
    <property type="component" value="Unassembled WGS sequence"/>
</dbReference>
<keyword evidence="4" id="KW-1185">Reference proteome</keyword>
<dbReference type="PANTHER" id="PTHR46268">
    <property type="entry name" value="STRESS RESPONSE PROTEIN NHAX"/>
    <property type="match status" value="1"/>
</dbReference>
<comment type="similarity">
    <text evidence="1">Belongs to the universal stress protein A family.</text>
</comment>
<evidence type="ECO:0000313" key="4">
    <source>
        <dbReference type="Proteomes" id="UP000613193"/>
    </source>
</evidence>
<evidence type="ECO:0000313" key="3">
    <source>
        <dbReference type="EMBL" id="MBK0379528.1"/>
    </source>
</evidence>
<dbReference type="SUPFAM" id="SSF52402">
    <property type="entry name" value="Adenine nucleotide alpha hydrolases-like"/>
    <property type="match status" value="2"/>
</dbReference>
<reference evidence="3" key="1">
    <citation type="submission" date="2020-12" db="EMBL/GenBank/DDBJ databases">
        <title>Bacterial novel species Mucilaginibacter sp. SD-g isolated from soil.</title>
        <authorList>
            <person name="Jung H.-Y."/>
        </authorList>
    </citation>
    <scope>NUCLEOTIDE SEQUENCE</scope>
    <source>
        <strain evidence="3">SD-g</strain>
    </source>
</reference>
<proteinExistence type="inferred from homology"/>
<gene>
    <name evidence="3" type="ORF">I5M19_09430</name>
</gene>
<feature type="domain" description="UspA" evidence="2">
    <location>
        <begin position="2"/>
        <end position="150"/>
    </location>
</feature>
<dbReference type="InterPro" id="IPR006016">
    <property type="entry name" value="UspA"/>
</dbReference>
<dbReference type="PANTHER" id="PTHR46268:SF6">
    <property type="entry name" value="UNIVERSAL STRESS PROTEIN UP12"/>
    <property type="match status" value="1"/>
</dbReference>
<dbReference type="InterPro" id="IPR006015">
    <property type="entry name" value="Universal_stress_UspA"/>
</dbReference>
<evidence type="ECO:0000256" key="1">
    <source>
        <dbReference type="ARBA" id="ARBA00008791"/>
    </source>
</evidence>
<comment type="caution">
    <text evidence="3">The sequence shown here is derived from an EMBL/GenBank/DDBJ whole genome shotgun (WGS) entry which is preliminary data.</text>
</comment>
<feature type="domain" description="UspA" evidence="2">
    <location>
        <begin position="159"/>
        <end position="284"/>
    </location>
</feature>
<evidence type="ECO:0000259" key="2">
    <source>
        <dbReference type="Pfam" id="PF00582"/>
    </source>
</evidence>
<dbReference type="CDD" id="cd00293">
    <property type="entry name" value="USP-like"/>
    <property type="match status" value="1"/>
</dbReference>
<protein>
    <submittedName>
        <fullName evidence="3">Universal stress protein</fullName>
    </submittedName>
</protein>
<dbReference type="PRINTS" id="PR01438">
    <property type="entry name" value="UNVRSLSTRESS"/>
</dbReference>
<organism evidence="3 4">
    <name type="scientific">Mucilaginibacter segetis</name>
    <dbReference type="NCBI Taxonomy" id="2793071"/>
    <lineage>
        <taxon>Bacteria</taxon>
        <taxon>Pseudomonadati</taxon>
        <taxon>Bacteroidota</taxon>
        <taxon>Sphingobacteriia</taxon>
        <taxon>Sphingobacteriales</taxon>
        <taxon>Sphingobacteriaceae</taxon>
        <taxon>Mucilaginibacter</taxon>
    </lineage>
</organism>
<dbReference type="Gene3D" id="3.40.50.620">
    <property type="entry name" value="HUPs"/>
    <property type="match status" value="2"/>
</dbReference>
<dbReference type="EMBL" id="JAEHFW010000001">
    <property type="protein sequence ID" value="MBK0379528.1"/>
    <property type="molecule type" value="Genomic_DNA"/>
</dbReference>
<sequence length="284" mass="31965">MKTYLVPIDFSEAALNAADFAAHLSNQSDVINIILVNAYYISPYEQMLPNPDMMMIREQEIEENVATRFKQLQNLKHKLSKQVREGVKIHIKVNRSHLLRAVVDITENEHVDLVILGSIGNSTVRENNTGLGSHVIKISKASPVPVIVVPPVYSYKPIKKAVIAFDFKKVKDNVPVDCLKKLLGDKKMRLLIVNIDPENKYGAADEELLAEEAVLHNMLQQYEPEYFYINESNVISGVLDFAAEKNAQIVIALPHRYSFLQSILHNSISQQLAANSQVPVLLLK</sequence>
<name>A0A934PV13_9SPHI</name>
<dbReference type="Pfam" id="PF00582">
    <property type="entry name" value="Usp"/>
    <property type="match status" value="2"/>
</dbReference>